<name>A0A1H4LQL0_9FLAO</name>
<dbReference type="PANTHER" id="PTHR34599:SF1">
    <property type="entry name" value="PHOSPHATIDIC ACID PHOSPHATASE TYPE 2_HALOPEROXIDASE DOMAIN-CONTAINING PROTEIN"/>
    <property type="match status" value="1"/>
</dbReference>
<feature type="signal peptide" evidence="1">
    <location>
        <begin position="1"/>
        <end position="25"/>
    </location>
</feature>
<dbReference type="Proteomes" id="UP000183038">
    <property type="component" value="Unassembled WGS sequence"/>
</dbReference>
<feature type="domain" description="Phosphatidic acid phosphatase type 2/haloperoxidase" evidence="2">
    <location>
        <begin position="309"/>
        <end position="450"/>
    </location>
</feature>
<reference evidence="3 4" key="1">
    <citation type="submission" date="2016-10" db="EMBL/GenBank/DDBJ databases">
        <authorList>
            <person name="de Groot N.N."/>
        </authorList>
    </citation>
    <scope>NUCLEOTIDE SEQUENCE [LARGE SCALE GENOMIC DNA]</scope>
    <source>
        <strain evidence="3 4">MAR_2009_71</strain>
    </source>
</reference>
<dbReference type="SUPFAM" id="SSF48317">
    <property type="entry name" value="Acid phosphatase/Vanadium-dependent haloperoxidase"/>
    <property type="match status" value="1"/>
</dbReference>
<dbReference type="InterPro" id="IPR036938">
    <property type="entry name" value="PAP2/HPO_sf"/>
</dbReference>
<protein>
    <submittedName>
        <fullName evidence="3">PAP2 superfamily protein</fullName>
    </submittedName>
</protein>
<dbReference type="AlphaFoldDB" id="A0A1H4LQL0"/>
<accession>A0A1H4LQL0</accession>
<evidence type="ECO:0000256" key="1">
    <source>
        <dbReference type="SAM" id="SignalP"/>
    </source>
</evidence>
<dbReference type="PANTHER" id="PTHR34599">
    <property type="entry name" value="PEROXIDASE-RELATED"/>
    <property type="match status" value="1"/>
</dbReference>
<dbReference type="Gene3D" id="1.10.606.20">
    <property type="match status" value="1"/>
</dbReference>
<proteinExistence type="predicted"/>
<dbReference type="InterPro" id="IPR000326">
    <property type="entry name" value="PAP2/HPO"/>
</dbReference>
<dbReference type="EMBL" id="FNTB01000001">
    <property type="protein sequence ID" value="SEB72562.1"/>
    <property type="molecule type" value="Genomic_DNA"/>
</dbReference>
<organism evidence="3 4">
    <name type="scientific">Maribacter dokdonensis</name>
    <dbReference type="NCBI Taxonomy" id="320912"/>
    <lineage>
        <taxon>Bacteria</taxon>
        <taxon>Pseudomonadati</taxon>
        <taxon>Bacteroidota</taxon>
        <taxon>Flavobacteriia</taxon>
        <taxon>Flavobacteriales</taxon>
        <taxon>Flavobacteriaceae</taxon>
        <taxon>Maribacter</taxon>
    </lineage>
</organism>
<evidence type="ECO:0000313" key="3">
    <source>
        <dbReference type="EMBL" id="SEB72562.1"/>
    </source>
</evidence>
<dbReference type="RefSeq" id="WP_074671224.1">
    <property type="nucleotide sequence ID" value="NZ_FNTB01000001.1"/>
</dbReference>
<evidence type="ECO:0000313" key="4">
    <source>
        <dbReference type="Proteomes" id="UP000183038"/>
    </source>
</evidence>
<dbReference type="InterPro" id="IPR052559">
    <property type="entry name" value="V-haloperoxidase"/>
</dbReference>
<sequence>MTIYNKNILGSTLLLSLLLMITACSTEEQPNMSEKDVATEWAHMTLFITQYTPSNSPTFASRAFGYTGLTMYESIVPGYKEYSTMNNQVTGLTMLPTIDTDKEYNWILSLNAGQSEILKNIYVQTSDENIQKIDSLEQVVYDQFKTGVAPETVKRSIEYGKSVAKVIFEWSKTDGGHRGYLYNFDKSMVHPDRPGAWKPPLFAQSFSHHPLHPHWGENRTFAPINKTIEDPQMIPYDTLPGSAYYQQFENVYLKDLELTQLEKEAAIWWGDDPDLSFTPPGHSYYFATLAVDGHDLSLIESTQVYAQVGMAVADAFINCWKWKYLFFTERPNTFIPKYIDEEWESFWPDPPFPSFPSGHAIQAAAAATILEHNFGKEFTFTDRAHEGRERDELKETDFVVRSFDTFWEAAQETADSRFYGGIHTQLDNEVGLEKGVEIAKNVYTLQWKNTNEK</sequence>
<keyword evidence="1" id="KW-0732">Signal</keyword>
<dbReference type="PROSITE" id="PS51257">
    <property type="entry name" value="PROKAR_LIPOPROTEIN"/>
    <property type="match status" value="1"/>
</dbReference>
<dbReference type="Pfam" id="PF01569">
    <property type="entry name" value="PAP2"/>
    <property type="match status" value="1"/>
</dbReference>
<evidence type="ECO:0000259" key="2">
    <source>
        <dbReference type="Pfam" id="PF01569"/>
    </source>
</evidence>
<feature type="chain" id="PRO_5010220065" evidence="1">
    <location>
        <begin position="26"/>
        <end position="453"/>
    </location>
</feature>
<gene>
    <name evidence="3" type="ORF">SAMN05192540_1379</name>
</gene>
<dbReference type="OrthoDB" id="9780455at2"/>